<comment type="caution">
    <text evidence="7">The sequence shown here is derived from an EMBL/GenBank/DDBJ whole genome shotgun (WGS) entry which is preliminary data.</text>
</comment>
<feature type="transmembrane region" description="Helical" evidence="6">
    <location>
        <begin position="146"/>
        <end position="164"/>
    </location>
</feature>
<evidence type="ECO:0000256" key="6">
    <source>
        <dbReference type="SAM" id="Phobius"/>
    </source>
</evidence>
<protein>
    <recommendedName>
        <fullName evidence="9">Aromatic acid exporter family member 1</fullName>
    </recommendedName>
</protein>
<dbReference type="GO" id="GO:0005886">
    <property type="term" value="C:plasma membrane"/>
    <property type="evidence" value="ECO:0007669"/>
    <property type="project" value="UniProtKB-SubCell"/>
</dbReference>
<feature type="transmembrane region" description="Helical" evidence="6">
    <location>
        <begin position="20"/>
        <end position="40"/>
    </location>
</feature>
<reference evidence="7" key="1">
    <citation type="journal article" date="2021" name="PeerJ">
        <title>Extensive microbial diversity within the chicken gut microbiome revealed by metagenomics and culture.</title>
        <authorList>
            <person name="Gilroy R."/>
            <person name="Ravi A."/>
            <person name="Getino M."/>
            <person name="Pursley I."/>
            <person name="Horton D.L."/>
            <person name="Alikhan N.F."/>
            <person name="Baker D."/>
            <person name="Gharbi K."/>
            <person name="Hall N."/>
            <person name="Watson M."/>
            <person name="Adriaenssens E.M."/>
            <person name="Foster-Nyarko E."/>
            <person name="Jarju S."/>
            <person name="Secka A."/>
            <person name="Antonio M."/>
            <person name="Oren A."/>
            <person name="Chaudhuri R.R."/>
            <person name="La Ragione R."/>
            <person name="Hildebrand F."/>
            <person name="Pallen M.J."/>
        </authorList>
    </citation>
    <scope>NUCLEOTIDE SEQUENCE</scope>
    <source>
        <strain evidence="7">ChiHjej13B12-24818</strain>
    </source>
</reference>
<feature type="transmembrane region" description="Helical" evidence="6">
    <location>
        <begin position="81"/>
        <end position="110"/>
    </location>
</feature>
<dbReference type="Pfam" id="PF06081">
    <property type="entry name" value="ArAE_1"/>
    <property type="match status" value="1"/>
</dbReference>
<sequence>MSQSQSLRSRVSESVRRPEFINDLLQILKCVVAATAAWWFALNILESELPFLAPWTALLTVHATVYRSLSTGIQTTAASGVGVVLSFLIGNYLGVSLWTFAVALLVGMVASRLTWIRDEGVAIATTAIFVLGSGFESQENLLADRVLEVLVGVAFGVLVNLMIIPPLRDRQAARYIDSINRRMGAVLDEMAQEFSRSWDTDRAEEWFQEVSEIEDAVELAWRTVSFARESNRANPRRYIHSLRTGKQAPQPPEIQGEKVGYEELLQRVDESISHLADLTRTLRDASYAEGKWDSIFRQRWAGIVRDAGRVIADPDAEVEPVKHRLDDLAVHMSQEDKMPDDAWPLYGSLIMSMRHIAVIVDDVASAREARTSGRENPQV</sequence>
<evidence type="ECO:0000256" key="3">
    <source>
        <dbReference type="ARBA" id="ARBA00022692"/>
    </source>
</evidence>
<gene>
    <name evidence="7" type="ORF">H9786_08260</name>
</gene>
<keyword evidence="5 6" id="KW-0472">Membrane</keyword>
<keyword evidence="4 6" id="KW-1133">Transmembrane helix</keyword>
<evidence type="ECO:0000313" key="8">
    <source>
        <dbReference type="Proteomes" id="UP000823823"/>
    </source>
</evidence>
<dbReference type="InterPro" id="IPR010343">
    <property type="entry name" value="ArAE_1"/>
</dbReference>
<dbReference type="EMBL" id="DWZH01000060">
    <property type="protein sequence ID" value="HJB10510.1"/>
    <property type="molecule type" value="Genomic_DNA"/>
</dbReference>
<comment type="subcellular location">
    <subcellularLocation>
        <location evidence="1">Cell membrane</location>
        <topology evidence="1">Multi-pass membrane protein</topology>
    </subcellularLocation>
</comment>
<evidence type="ECO:0000256" key="5">
    <source>
        <dbReference type="ARBA" id="ARBA00023136"/>
    </source>
</evidence>
<reference evidence="7" key="2">
    <citation type="submission" date="2021-04" db="EMBL/GenBank/DDBJ databases">
        <authorList>
            <person name="Gilroy R."/>
        </authorList>
    </citation>
    <scope>NUCLEOTIDE SEQUENCE</scope>
    <source>
        <strain evidence="7">ChiHjej13B12-24818</strain>
    </source>
</reference>
<proteinExistence type="predicted"/>
<keyword evidence="2" id="KW-1003">Cell membrane</keyword>
<evidence type="ECO:0000256" key="2">
    <source>
        <dbReference type="ARBA" id="ARBA00022475"/>
    </source>
</evidence>
<evidence type="ECO:0000256" key="1">
    <source>
        <dbReference type="ARBA" id="ARBA00004651"/>
    </source>
</evidence>
<name>A0A9D2LDX9_9MICO</name>
<accession>A0A9D2LDX9</accession>
<evidence type="ECO:0000256" key="4">
    <source>
        <dbReference type="ARBA" id="ARBA00022989"/>
    </source>
</evidence>
<dbReference type="AlphaFoldDB" id="A0A9D2LDX9"/>
<organism evidence="7 8">
    <name type="scientific">Candidatus Brachybacterium merdavium</name>
    <dbReference type="NCBI Taxonomy" id="2838513"/>
    <lineage>
        <taxon>Bacteria</taxon>
        <taxon>Bacillati</taxon>
        <taxon>Actinomycetota</taxon>
        <taxon>Actinomycetes</taxon>
        <taxon>Micrococcales</taxon>
        <taxon>Dermabacteraceae</taxon>
        <taxon>Brachybacterium</taxon>
    </lineage>
</organism>
<dbReference type="Proteomes" id="UP000823823">
    <property type="component" value="Unassembled WGS sequence"/>
</dbReference>
<evidence type="ECO:0008006" key="9">
    <source>
        <dbReference type="Google" id="ProtNLM"/>
    </source>
</evidence>
<evidence type="ECO:0000313" key="7">
    <source>
        <dbReference type="EMBL" id="HJB10510.1"/>
    </source>
</evidence>
<keyword evidence="3 6" id="KW-0812">Transmembrane</keyword>